<feature type="transmembrane region" description="Helical" evidence="1">
    <location>
        <begin position="12"/>
        <end position="35"/>
    </location>
</feature>
<dbReference type="HOGENOM" id="CLU_1487733_0_0_6"/>
<dbReference type="RefSeq" id="WP_038214174.1">
    <property type="nucleotide sequence ID" value="NZ_CAWLWN010000077.1"/>
</dbReference>
<keyword evidence="1" id="KW-0812">Transmembrane</keyword>
<reference evidence="2" key="1">
    <citation type="submission" date="2013-07" db="EMBL/GenBank/DDBJ databases">
        <title>Sub-species coevolution in mutualistic symbiosis.</title>
        <authorList>
            <person name="Murfin K."/>
            <person name="Klassen J."/>
            <person name="Lee M."/>
            <person name="Forst S."/>
            <person name="Stock P."/>
            <person name="Goodrich-Blair H."/>
        </authorList>
    </citation>
    <scope>NUCLEOTIDE SEQUENCE [LARGE SCALE GENOMIC DNA]</scope>
    <source>
        <strain evidence="2">Puntauvense</strain>
    </source>
</reference>
<dbReference type="Proteomes" id="UP000028511">
    <property type="component" value="Unassembled WGS sequence"/>
</dbReference>
<evidence type="ECO:0000313" key="2">
    <source>
        <dbReference type="EMBL" id="CDG99227.1"/>
    </source>
</evidence>
<keyword evidence="1" id="KW-0472">Membrane</keyword>
<dbReference type="EMBL" id="CBSW010000290">
    <property type="protein sequence ID" value="CDG99227.1"/>
    <property type="molecule type" value="Genomic_DNA"/>
</dbReference>
<accession>A0A077NLR7</accession>
<evidence type="ECO:0000313" key="3">
    <source>
        <dbReference type="Proteomes" id="UP000028511"/>
    </source>
</evidence>
<sequence length="183" mass="21484">MKSNYLVWFHRPAWQLFLLQQLLVIPLILSFYFWVWQENEYAIHDLQLNITEQKHNSALSEKRIAELPNLPDIRQQIQQLTAELSQGSNILPNNIPQKNATVLKRLHQPLTSSGSQLMEWKSHKEGNQIFWHIMLLLSYDQLLHFLNEIQQVQPVLLIKHLTIIPVDNDLTVRMVLSDALHEG</sequence>
<organism evidence="2 3">
    <name type="scientific">Xenorhabdus bovienii str. puntauvense</name>
    <dbReference type="NCBI Taxonomy" id="1398201"/>
    <lineage>
        <taxon>Bacteria</taxon>
        <taxon>Pseudomonadati</taxon>
        <taxon>Pseudomonadota</taxon>
        <taxon>Gammaproteobacteria</taxon>
        <taxon>Enterobacterales</taxon>
        <taxon>Morganellaceae</taxon>
        <taxon>Xenorhabdus</taxon>
    </lineage>
</organism>
<dbReference type="AlphaFoldDB" id="A0A077NLR7"/>
<gene>
    <name evidence="2" type="ORF">XBP1_820006</name>
</gene>
<protein>
    <submittedName>
        <fullName evidence="2">Uncharacterized protein</fullName>
    </submittedName>
</protein>
<evidence type="ECO:0000256" key="1">
    <source>
        <dbReference type="SAM" id="Phobius"/>
    </source>
</evidence>
<keyword evidence="1" id="KW-1133">Transmembrane helix</keyword>
<comment type="caution">
    <text evidence="2">The sequence shown here is derived from an EMBL/GenBank/DDBJ whole genome shotgun (WGS) entry which is preliminary data.</text>
</comment>
<proteinExistence type="predicted"/>
<name>A0A077NLR7_XENBV</name>